<dbReference type="InterPro" id="IPR014001">
    <property type="entry name" value="Helicase_ATP-bd"/>
</dbReference>
<dbReference type="Gene3D" id="3.40.50.300">
    <property type="entry name" value="P-loop containing nucleotide triphosphate hydrolases"/>
    <property type="match status" value="1"/>
</dbReference>
<dbReference type="OrthoDB" id="372624at2759"/>
<dbReference type="GO" id="GO:0016887">
    <property type="term" value="F:ATP hydrolysis activity"/>
    <property type="evidence" value="ECO:0007669"/>
    <property type="project" value="TreeGrafter"/>
</dbReference>
<evidence type="ECO:0000256" key="1">
    <source>
        <dbReference type="ARBA" id="ARBA00004123"/>
    </source>
</evidence>
<feature type="compositionally biased region" description="Acidic residues" evidence="23">
    <location>
        <begin position="758"/>
        <end position="771"/>
    </location>
</feature>
<name>A0A139IF02_9PEZI</name>
<dbReference type="InterPro" id="IPR001650">
    <property type="entry name" value="Helicase_C-like"/>
</dbReference>
<keyword evidence="12" id="KW-0347">Helicase</keyword>
<evidence type="ECO:0000256" key="14">
    <source>
        <dbReference type="ARBA" id="ARBA00022853"/>
    </source>
</evidence>
<evidence type="ECO:0000256" key="4">
    <source>
        <dbReference type="ARBA" id="ARBA00009220"/>
    </source>
</evidence>
<dbReference type="PROSITE" id="PS00690">
    <property type="entry name" value="DEAH_ATP_HELICASE"/>
    <property type="match status" value="1"/>
</dbReference>
<evidence type="ECO:0000256" key="15">
    <source>
        <dbReference type="ARBA" id="ARBA00023015"/>
    </source>
</evidence>
<evidence type="ECO:0000256" key="18">
    <source>
        <dbReference type="ARBA" id="ARBA00023159"/>
    </source>
</evidence>
<evidence type="ECO:0000256" key="22">
    <source>
        <dbReference type="PROSITE-ProRule" id="PRU01356"/>
    </source>
</evidence>
<dbReference type="STRING" id="113226.A0A139IF02"/>
<dbReference type="CDD" id="cd18793">
    <property type="entry name" value="SF2_C_SNF"/>
    <property type="match status" value="1"/>
</dbReference>
<keyword evidence="16" id="KW-0238">DNA-binding</keyword>
<evidence type="ECO:0000259" key="25">
    <source>
        <dbReference type="PROSITE" id="PS51194"/>
    </source>
</evidence>
<dbReference type="GO" id="GO:0006338">
    <property type="term" value="P:chromatin remodeling"/>
    <property type="evidence" value="ECO:0007669"/>
    <property type="project" value="TreeGrafter"/>
</dbReference>
<protein>
    <recommendedName>
        <fullName evidence="6">DNA helicase</fullName>
        <ecNumber evidence="6">3.6.4.12</ecNumber>
    </recommendedName>
</protein>
<dbReference type="Proteomes" id="UP000073492">
    <property type="component" value="Unassembled WGS sequence"/>
</dbReference>
<dbReference type="GO" id="GO:0005576">
    <property type="term" value="C:extracellular region"/>
    <property type="evidence" value="ECO:0007669"/>
    <property type="project" value="UniProtKB-SubCell"/>
</dbReference>
<feature type="region of interest" description="Disordered" evidence="23">
    <location>
        <begin position="2057"/>
        <end position="2081"/>
    </location>
</feature>
<feature type="compositionally biased region" description="Basic and acidic residues" evidence="23">
    <location>
        <begin position="348"/>
        <end position="360"/>
    </location>
</feature>
<comment type="caution">
    <text evidence="27">The sequence shown here is derived from an EMBL/GenBank/DDBJ whole genome shotgun (WGS) entry which is preliminary data.</text>
</comment>
<keyword evidence="15" id="KW-0805">Transcription regulation</keyword>
<evidence type="ECO:0000256" key="3">
    <source>
        <dbReference type="ARBA" id="ARBA00004613"/>
    </source>
</evidence>
<feature type="compositionally biased region" description="Basic and acidic residues" evidence="23">
    <location>
        <begin position="865"/>
        <end position="903"/>
    </location>
</feature>
<evidence type="ECO:0000256" key="20">
    <source>
        <dbReference type="ARBA" id="ARBA00023242"/>
    </source>
</evidence>
<dbReference type="EMBL" id="LFZO01000121">
    <property type="protein sequence ID" value="KXT13347.1"/>
    <property type="molecule type" value="Genomic_DNA"/>
</dbReference>
<keyword evidence="9" id="KW-0732">Signal</keyword>
<organism evidence="27 28">
    <name type="scientific">Pseudocercospora musae</name>
    <dbReference type="NCBI Taxonomy" id="113226"/>
    <lineage>
        <taxon>Eukaryota</taxon>
        <taxon>Fungi</taxon>
        <taxon>Dikarya</taxon>
        <taxon>Ascomycota</taxon>
        <taxon>Pezizomycotina</taxon>
        <taxon>Dothideomycetes</taxon>
        <taxon>Dothideomycetidae</taxon>
        <taxon>Mycosphaerellales</taxon>
        <taxon>Mycosphaerellaceae</taxon>
        <taxon>Pseudocercospora</taxon>
    </lineage>
</organism>
<evidence type="ECO:0000313" key="28">
    <source>
        <dbReference type="Proteomes" id="UP000073492"/>
    </source>
</evidence>
<dbReference type="FunFam" id="3.40.50.10810:FF:000005">
    <property type="entry name" value="Photoperiod-independent early flowering 1"/>
    <property type="match status" value="1"/>
</dbReference>
<feature type="region of interest" description="Disordered" evidence="23">
    <location>
        <begin position="1667"/>
        <end position="1718"/>
    </location>
</feature>
<gene>
    <name evidence="27" type="ORF">AC579_6028</name>
</gene>
<accession>A0A139IF02</accession>
<dbReference type="GO" id="GO:0046872">
    <property type="term" value="F:metal ion binding"/>
    <property type="evidence" value="ECO:0007669"/>
    <property type="project" value="UniProtKB-UniRule"/>
</dbReference>
<keyword evidence="22" id="KW-0408">Iron</keyword>
<dbReference type="PROSITE" id="PS52012">
    <property type="entry name" value="CFEM"/>
    <property type="match status" value="1"/>
</dbReference>
<comment type="similarity">
    <text evidence="4">Belongs to the SNF2/RAD54 helicase family. SWR1 subfamily.</text>
</comment>
<evidence type="ECO:0000256" key="16">
    <source>
        <dbReference type="ARBA" id="ARBA00023125"/>
    </source>
</evidence>
<dbReference type="SUPFAM" id="SSF52540">
    <property type="entry name" value="P-loop containing nucleoside triphosphate hydrolases"/>
    <property type="match status" value="2"/>
</dbReference>
<evidence type="ECO:0000256" key="6">
    <source>
        <dbReference type="ARBA" id="ARBA00012551"/>
    </source>
</evidence>
<keyword evidence="20" id="KW-0539">Nucleus</keyword>
<keyword evidence="14" id="KW-0156">Chromatin regulator</keyword>
<feature type="compositionally biased region" description="Basic and acidic residues" evidence="23">
    <location>
        <begin position="833"/>
        <end position="857"/>
    </location>
</feature>
<keyword evidence="28" id="KW-1185">Reference proteome</keyword>
<dbReference type="Gene3D" id="3.40.50.10810">
    <property type="entry name" value="Tandem AAA-ATPase domain"/>
    <property type="match status" value="1"/>
</dbReference>
<dbReference type="GO" id="GO:0005524">
    <property type="term" value="F:ATP binding"/>
    <property type="evidence" value="ECO:0007669"/>
    <property type="project" value="UniProtKB-KW"/>
</dbReference>
<feature type="compositionally biased region" description="Acidic residues" evidence="23">
    <location>
        <begin position="660"/>
        <end position="671"/>
    </location>
</feature>
<feature type="region of interest" description="Disordered" evidence="23">
    <location>
        <begin position="304"/>
        <end position="392"/>
    </location>
</feature>
<feature type="compositionally biased region" description="Acidic residues" evidence="23">
    <location>
        <begin position="590"/>
        <end position="637"/>
    </location>
</feature>
<dbReference type="GO" id="GO:0098552">
    <property type="term" value="C:side of membrane"/>
    <property type="evidence" value="ECO:0007669"/>
    <property type="project" value="UniProtKB-KW"/>
</dbReference>
<feature type="disulfide bond" evidence="22">
    <location>
        <begin position="1909"/>
        <end position="1916"/>
    </location>
</feature>
<evidence type="ECO:0000256" key="2">
    <source>
        <dbReference type="ARBA" id="ARBA00004589"/>
    </source>
</evidence>
<feature type="compositionally biased region" description="Acidic residues" evidence="23">
    <location>
        <begin position="778"/>
        <end position="794"/>
    </location>
</feature>
<dbReference type="Pfam" id="PF00271">
    <property type="entry name" value="Helicase_C"/>
    <property type="match status" value="1"/>
</dbReference>
<feature type="compositionally biased region" description="Polar residues" evidence="23">
    <location>
        <begin position="22"/>
        <end position="41"/>
    </location>
</feature>
<dbReference type="PROSITE" id="PS51194">
    <property type="entry name" value="HELICASE_CTER"/>
    <property type="match status" value="1"/>
</dbReference>
<dbReference type="InterPro" id="IPR038718">
    <property type="entry name" value="SNF2-like_sf"/>
</dbReference>
<feature type="compositionally biased region" description="Basic and acidic residues" evidence="23">
    <location>
        <begin position="242"/>
        <end position="252"/>
    </location>
</feature>
<feature type="domain" description="CFEM" evidence="26">
    <location>
        <begin position="1863"/>
        <end position="1986"/>
    </location>
</feature>
<dbReference type="SMART" id="SM00490">
    <property type="entry name" value="HELICc"/>
    <property type="match status" value="1"/>
</dbReference>
<dbReference type="EC" id="3.6.4.12" evidence="6"/>
<evidence type="ECO:0000259" key="24">
    <source>
        <dbReference type="PROSITE" id="PS51192"/>
    </source>
</evidence>
<evidence type="ECO:0000256" key="23">
    <source>
        <dbReference type="SAM" id="MobiDB-lite"/>
    </source>
</evidence>
<dbReference type="InterPro" id="IPR000330">
    <property type="entry name" value="SNF2_N"/>
</dbReference>
<reference evidence="27 28" key="1">
    <citation type="submission" date="2015-07" db="EMBL/GenBank/DDBJ databases">
        <title>Comparative genomics of the Sigatoka disease complex on banana suggests a link between parallel evolutionary changes in Pseudocercospora fijiensis and Pseudocercospora eumusae and increased virulence on the banana host.</title>
        <authorList>
            <person name="Chang T.-C."/>
            <person name="Salvucci A."/>
            <person name="Crous P.W."/>
            <person name="Stergiopoulos I."/>
        </authorList>
    </citation>
    <scope>NUCLEOTIDE SEQUENCE [LARGE SCALE GENOMIC DNA]</scope>
    <source>
        <strain evidence="27 28">CBS 116634</strain>
    </source>
</reference>
<evidence type="ECO:0000256" key="10">
    <source>
        <dbReference type="ARBA" id="ARBA00022741"/>
    </source>
</evidence>
<dbReference type="InterPro" id="IPR050520">
    <property type="entry name" value="INO80/SWR1_helicase"/>
</dbReference>
<feature type="compositionally biased region" description="Polar residues" evidence="23">
    <location>
        <begin position="178"/>
        <end position="194"/>
    </location>
</feature>
<feature type="compositionally biased region" description="Basic and acidic residues" evidence="23">
    <location>
        <begin position="709"/>
        <end position="721"/>
    </location>
</feature>
<dbReference type="GO" id="GO:0003678">
    <property type="term" value="F:DNA helicase activity"/>
    <property type="evidence" value="ECO:0007669"/>
    <property type="project" value="UniProtKB-EC"/>
</dbReference>
<dbReference type="Pfam" id="PF00176">
    <property type="entry name" value="SNF2-rel_dom"/>
    <property type="match status" value="1"/>
</dbReference>
<evidence type="ECO:0000256" key="11">
    <source>
        <dbReference type="ARBA" id="ARBA00022801"/>
    </source>
</evidence>
<evidence type="ECO:0000259" key="26">
    <source>
        <dbReference type="PROSITE" id="PS52012"/>
    </source>
</evidence>
<evidence type="ECO:0000256" key="21">
    <source>
        <dbReference type="ARBA" id="ARBA00023288"/>
    </source>
</evidence>
<proteinExistence type="inferred from homology"/>
<keyword evidence="10" id="KW-0547">Nucleotide-binding</keyword>
<keyword evidence="22" id="KW-0479">Metal-binding</keyword>
<evidence type="ECO:0000256" key="7">
    <source>
        <dbReference type="ARBA" id="ARBA00022525"/>
    </source>
</evidence>
<dbReference type="InterPro" id="IPR002464">
    <property type="entry name" value="DNA/RNA_helicase_DEAH_CS"/>
</dbReference>
<keyword evidence="18" id="KW-0010">Activator</keyword>
<keyword evidence="8" id="KW-0336">GPI-anchor</keyword>
<keyword evidence="19" id="KW-0804">Transcription</keyword>
<comment type="similarity">
    <text evidence="5">Belongs to the RBT5 family.</text>
</comment>
<feature type="region of interest" description="Disordered" evidence="23">
    <location>
        <begin position="1"/>
        <end position="287"/>
    </location>
</feature>
<keyword evidence="13" id="KW-0067">ATP-binding</keyword>
<comment type="caution">
    <text evidence="22">Lacks conserved residue(s) required for the propagation of feature annotation.</text>
</comment>
<keyword evidence="8" id="KW-0472">Membrane</keyword>
<evidence type="ECO:0000256" key="17">
    <source>
        <dbReference type="ARBA" id="ARBA00023157"/>
    </source>
</evidence>
<feature type="compositionally biased region" description="Polar residues" evidence="23">
    <location>
        <begin position="305"/>
        <end position="316"/>
    </location>
</feature>
<feature type="compositionally biased region" description="Basic residues" evidence="23">
    <location>
        <begin position="318"/>
        <end position="327"/>
    </location>
</feature>
<evidence type="ECO:0000256" key="8">
    <source>
        <dbReference type="ARBA" id="ARBA00022622"/>
    </source>
</evidence>
<sequence length="2115" mass="234309">MTSRPSTPPADTRKPAADTDTDIGTASHNPGNHDTTSQRAKSSGELDPPPSEGPAHPKSATTTIKSEHGDQQHGETQVEGGEGDAVVAETNAKSATLRPAPLPSRKRRESEAALHTPDADEKGNDVKGFKKRKRGASPPWHFPTVQTSTLRNADGRRVSARVNLGTPGLSDSEDQRGRSTSVSTSQPLTATRSRPPSPPWKKVEAEGPTSIIVDGQRKSGRVNKELAHGPKRVSPRTKKHVDKLAGAKHAETKQSPAASKSMADIRSTSDAEAKKQVSGLDRPSSLSDSAARIAELKAQIAALQPTRSFDTPTQNVHHMPKSAKSKSRRDLVKQERSQSPPLHRKSHRPSEVQHSPDHAKSSPRIKLKLNASRRVIEAPHPLGRPPPLHPPRSLEQVIEEYELAELQQPYTENDRGPPDAEFFVQRAIKQAEEEGAIRKRLLKEAEPGGALSKEKLSLFRDERQAEPPQQYDHHDHLVAHTLFLRQLQIREKAQHRLLAKKLAHEALEKWKARHGPTEEDIIAERNRIIDNVRKQVVADMKAKWEMVEAHVQDLKKRAWEREQERIRSERLQKKLEGAKDLLAKQRGYADSEDIDMDEDSTGDVNDSNDSEEGDSEENMSDSESESGADEPEEEGEMDKDALAAYLAQREAEPPDRESDGEVDDEGDENDNDADHAESGNESMAGIEEGPKDDAQAQASKAGESVQPEQPHDVTEAEKPDEMDTDQPPASTRTRDRTSRSPPPDQTQAEVEAHLSSDESTDMDSEDYDSDENMSSTGDEVDYDDDYDGASDASDEPANARSSLLGFYSKTELMQDRNGGLPTPNTSVENDGDDQPRPRSEPRSEGQADAGAAEKVDSQDNSAAMEHVDADRIIDVQPRAEENEATEQDKAEAESTADHEEHSAIKSMVPQPNLLRGTLRSYQQAGLDWLASLYRNGTNGILADEMGLGKTIQTISLLAHLAEVHEVWEAHLVIVPTSVILNWVTEFQKFLPGFRVLGYYGTAEERAFKRKGWTNDAHHDDRTKRGYNVVITSYNVAMQDINAIRNVQWHYLILDEAHNIRNFNSQRWQVLIRLRTRARLLLTGTPLQNDLAEVWSLLTFLTAGNDDQSQGELEEFLAHWKDPVKEIFDQGVEKISENAQKVVEQLHISLRPFLLRRKKSEVEKDLPKKTESVVVCKLSKRQRQLYQDYMGLAETKATLAKGSGVQAGAVLLSLRRVCNHPDLFDPRPIQTSFAMEYSPLETYGIQEQLVRRMLGAKDQFPDCLMVATRESRNRSKLRRGKQLSGTGHLRRQMEELAVVPVNAKPDLATVAGSIALQRLHRRERKLAQLRACIQVTESGSDSQPLYGSDLRELVTIHKDHPYPFDRRRVPAYKALHAWLPTTRRPLLLEHPSDWHILKSTRLQEDIATLDSYAERLQGTIQRFAFVPPAVTVPILEFAIPRPVQEAIRSSSLYPADEDYAHEARVRTSIAFPDKRLLIYDSGKLQRLTYLLRELQSKGSRSLIFTQMTGTLNVLEQFLSLMNLPYLRLDGSTPVERRQLYSAEFNRPDSKYQCMILSSRAGGVGLNLTGASSVIFYDLDWNPQMDRQCMDRAHRIGQVRDVEVYKMVSEKTVEENILRRANQKSLLDQTVIQEGHFTTEYQHKEDKEDDVAQAIDRFLGGEEKTTQALASVEDKEDTQAAQQAAKEDRQDDVDFADRSSKGPSKANTPGPGATEVDEIDEERKGHVDLYMIKHMQLLMKDWVYVPAPVRKLDKHGRDPSHRPKKRRRRVNAFYILLRYNHRYERLLQSWLFAFRPPKTQSQCHGGPTICFPASADIDQQRQFMQAWKPCIDSPPGFLVTLVDPNARNFRPQLHTRASFDSRIPSKMHAIFAVLALASGTLAQMALTDAIKEIPACAIQCLSEGSAAASDCGIADAYCQCTKGAPAIKKVTQKCLCEAAASGKCTPDDLMKANKASADICTLALAAKGETFSAPPAVDASACGGAMSSMPPMMMSSMVSMPMASSTPCTSTTMSMSTMASPVASAPSTMGPMPGMNMTAPPAPLGGTNTTMTNMTMTSSMMSPTNTASELPSKTASATKSAPAQQTAGARATAAGDSFGVLVSLGMLGIAAAGLVAM</sequence>
<comment type="subcellular location">
    <subcellularLocation>
        <location evidence="2">Membrane</location>
        <topology evidence="2">Lipid-anchor</topology>
        <topology evidence="2">GPI-anchor</topology>
    </subcellularLocation>
    <subcellularLocation>
        <location evidence="1">Nucleus</location>
    </subcellularLocation>
    <subcellularLocation>
        <location evidence="3">Secreted</location>
    </subcellularLocation>
</comment>
<dbReference type="PANTHER" id="PTHR45685:SF1">
    <property type="entry name" value="HELICASE SRCAP"/>
    <property type="match status" value="1"/>
</dbReference>
<feature type="compositionally biased region" description="Basic and acidic residues" evidence="23">
    <location>
        <begin position="649"/>
        <end position="659"/>
    </location>
</feature>
<keyword evidence="17 22" id="KW-1015">Disulfide bond</keyword>
<evidence type="ECO:0000313" key="27">
    <source>
        <dbReference type="EMBL" id="KXT13347.1"/>
    </source>
</evidence>
<dbReference type="InterPro" id="IPR008427">
    <property type="entry name" value="Extracellular_membr_CFEM_dom"/>
</dbReference>
<dbReference type="PANTHER" id="PTHR45685">
    <property type="entry name" value="HELICASE SRCAP-RELATED"/>
    <property type="match status" value="1"/>
</dbReference>
<dbReference type="PROSITE" id="PS51192">
    <property type="entry name" value="HELICASE_ATP_BIND_1"/>
    <property type="match status" value="1"/>
</dbReference>
<feature type="domain" description="Helicase C-terminal" evidence="25">
    <location>
        <begin position="1485"/>
        <end position="1636"/>
    </location>
</feature>
<dbReference type="GO" id="GO:0042393">
    <property type="term" value="F:histone binding"/>
    <property type="evidence" value="ECO:0007669"/>
    <property type="project" value="TreeGrafter"/>
</dbReference>
<keyword evidence="7" id="KW-0964">Secreted</keyword>
<dbReference type="SMART" id="SM00487">
    <property type="entry name" value="DEXDc"/>
    <property type="match status" value="1"/>
</dbReference>
<evidence type="ECO:0000256" key="12">
    <source>
        <dbReference type="ARBA" id="ARBA00022806"/>
    </source>
</evidence>
<feature type="compositionally biased region" description="Basic residues" evidence="23">
    <location>
        <begin position="229"/>
        <end position="241"/>
    </location>
</feature>
<keyword evidence="11" id="KW-0378">Hydrolase</keyword>
<feature type="binding site" description="axial binding residue" evidence="22">
    <location>
        <position position="1913"/>
    </location>
    <ligand>
        <name>heme</name>
        <dbReference type="ChEBI" id="CHEBI:30413"/>
    </ligand>
    <ligandPart>
        <name>Fe</name>
        <dbReference type="ChEBI" id="CHEBI:18248"/>
    </ligandPart>
</feature>
<dbReference type="GO" id="GO:0000812">
    <property type="term" value="C:Swr1 complex"/>
    <property type="evidence" value="ECO:0007669"/>
    <property type="project" value="TreeGrafter"/>
</dbReference>
<evidence type="ECO:0000256" key="19">
    <source>
        <dbReference type="ARBA" id="ARBA00023163"/>
    </source>
</evidence>
<keyword evidence="8" id="KW-0325">Glycoprotein</keyword>
<evidence type="ECO:0000256" key="13">
    <source>
        <dbReference type="ARBA" id="ARBA00022840"/>
    </source>
</evidence>
<dbReference type="InterPro" id="IPR027417">
    <property type="entry name" value="P-loop_NTPase"/>
</dbReference>
<evidence type="ECO:0000256" key="9">
    <source>
        <dbReference type="ARBA" id="ARBA00022729"/>
    </source>
</evidence>
<feature type="region of interest" description="Disordered" evidence="23">
    <location>
        <begin position="583"/>
        <end position="909"/>
    </location>
</feature>
<feature type="compositionally biased region" description="Basic and acidic residues" evidence="23">
    <location>
        <begin position="108"/>
        <end position="128"/>
    </location>
</feature>
<dbReference type="InterPro" id="IPR049730">
    <property type="entry name" value="SNF2/RAD54-like_C"/>
</dbReference>
<keyword evidence="22" id="KW-0349">Heme</keyword>
<dbReference type="GO" id="GO:0003677">
    <property type="term" value="F:DNA binding"/>
    <property type="evidence" value="ECO:0007669"/>
    <property type="project" value="UniProtKB-KW"/>
</dbReference>
<keyword evidence="21" id="KW-0449">Lipoprotein</keyword>
<evidence type="ECO:0000256" key="5">
    <source>
        <dbReference type="ARBA" id="ARBA00010031"/>
    </source>
</evidence>
<feature type="domain" description="Helicase ATP-binding" evidence="24">
    <location>
        <begin position="930"/>
        <end position="1103"/>
    </location>
</feature>